<keyword evidence="4" id="KW-1185">Reference proteome</keyword>
<organism evidence="3 4">
    <name type="scientific">Tropilaelaps mercedesae</name>
    <dbReference type="NCBI Taxonomy" id="418985"/>
    <lineage>
        <taxon>Eukaryota</taxon>
        <taxon>Metazoa</taxon>
        <taxon>Ecdysozoa</taxon>
        <taxon>Arthropoda</taxon>
        <taxon>Chelicerata</taxon>
        <taxon>Arachnida</taxon>
        <taxon>Acari</taxon>
        <taxon>Parasitiformes</taxon>
        <taxon>Mesostigmata</taxon>
        <taxon>Gamasina</taxon>
        <taxon>Dermanyssoidea</taxon>
        <taxon>Laelapidae</taxon>
        <taxon>Tropilaelaps</taxon>
    </lineage>
</organism>
<proteinExistence type="predicted"/>
<dbReference type="AlphaFoldDB" id="A0A1V9XTG3"/>
<evidence type="ECO:0000256" key="1">
    <source>
        <dbReference type="SAM" id="MobiDB-lite"/>
    </source>
</evidence>
<dbReference type="PROSITE" id="PS50106">
    <property type="entry name" value="PDZ"/>
    <property type="match status" value="1"/>
</dbReference>
<dbReference type="CDD" id="cd00136">
    <property type="entry name" value="PDZ_canonical"/>
    <property type="match status" value="1"/>
</dbReference>
<dbReference type="EMBL" id="MNPL01004406">
    <property type="protein sequence ID" value="OQR76780.1"/>
    <property type="molecule type" value="Genomic_DNA"/>
</dbReference>
<feature type="domain" description="PDZ" evidence="2">
    <location>
        <begin position="148"/>
        <end position="221"/>
    </location>
</feature>
<evidence type="ECO:0000259" key="2">
    <source>
        <dbReference type="PROSITE" id="PS50106"/>
    </source>
</evidence>
<dbReference type="SUPFAM" id="SSF50156">
    <property type="entry name" value="PDZ domain-like"/>
    <property type="match status" value="2"/>
</dbReference>
<reference evidence="3 4" key="1">
    <citation type="journal article" date="2017" name="Gigascience">
        <title>Draft genome of the honey bee ectoparasitic mite, Tropilaelaps mercedesae, is shaped by the parasitic life history.</title>
        <authorList>
            <person name="Dong X."/>
            <person name="Armstrong S.D."/>
            <person name="Xia D."/>
            <person name="Makepeace B.L."/>
            <person name="Darby A.C."/>
            <person name="Kadowaki T."/>
        </authorList>
    </citation>
    <scope>NUCLEOTIDE SEQUENCE [LARGE SCALE GENOMIC DNA]</scope>
    <source>
        <strain evidence="3">Wuxi-XJTLU</strain>
    </source>
</reference>
<dbReference type="InParanoid" id="A0A1V9XTG3"/>
<dbReference type="InterPro" id="IPR001478">
    <property type="entry name" value="PDZ"/>
</dbReference>
<feature type="region of interest" description="Disordered" evidence="1">
    <location>
        <begin position="434"/>
        <end position="463"/>
    </location>
</feature>
<protein>
    <recommendedName>
        <fullName evidence="2">PDZ domain-containing protein</fullName>
    </recommendedName>
</protein>
<name>A0A1V9XTG3_9ACAR</name>
<sequence length="463" mass="50920">MYKKKKVFNMAPTHAPVSLTGTFEGSQDSSPKWDYIQQTKKQLRDRLQRKVGSISPTVADSTIQYQGLDSLNSGSSESPCGSPSSTISPLHTATTNSAAKCVELLTSGGGVGSSSAPHNPNTFTYSTADLTDVIILGSRWSAHRLWCFGLSLGEVIAEDGKKWVYIKRIVPRSAADRSLCDQLDVICSVNDQNVKHKSRNRVRQLISQSGENLLLKVVTTNPVRLANTRKDIIQVIERHGTVTLEAYGNPSYCGLHVDVGFKFISTVSYSAERKKFVTVYIISEVDGRRYMDLSQKQCLFMGDVLLCVNGTSVVDISRGNVNKLIREYDRFTIKVAAMSVLRREVIKEDVRVKRRQLEVGDLDDFGMRPSGAMGTTSTTATTFSLGISRNTFDPSHLEQHTSTTTTKECYSTTILAMSSTSVCDFAKSPQKLQNKMGSSTDNINTRSCTLPVDTNGSNTNTRS</sequence>
<comment type="caution">
    <text evidence="3">The sequence shown here is derived from an EMBL/GenBank/DDBJ whole genome shotgun (WGS) entry which is preliminary data.</text>
</comment>
<evidence type="ECO:0000313" key="4">
    <source>
        <dbReference type="Proteomes" id="UP000192247"/>
    </source>
</evidence>
<dbReference type="Gene3D" id="2.30.42.10">
    <property type="match status" value="1"/>
</dbReference>
<accession>A0A1V9XTG3</accession>
<dbReference type="InterPro" id="IPR036034">
    <property type="entry name" value="PDZ_sf"/>
</dbReference>
<dbReference type="OrthoDB" id="10353494at2759"/>
<dbReference type="Proteomes" id="UP000192247">
    <property type="component" value="Unassembled WGS sequence"/>
</dbReference>
<dbReference type="Pfam" id="PF00595">
    <property type="entry name" value="PDZ"/>
    <property type="match status" value="1"/>
</dbReference>
<gene>
    <name evidence="3" type="ORF">BIW11_07560</name>
</gene>
<evidence type="ECO:0000313" key="3">
    <source>
        <dbReference type="EMBL" id="OQR76780.1"/>
    </source>
</evidence>
<dbReference type="SMART" id="SM00228">
    <property type="entry name" value="PDZ"/>
    <property type="match status" value="2"/>
</dbReference>